<proteinExistence type="predicted"/>
<dbReference type="SUPFAM" id="SSF55729">
    <property type="entry name" value="Acyl-CoA N-acyltransferases (Nat)"/>
    <property type="match status" value="1"/>
</dbReference>
<dbReference type="AlphaFoldDB" id="A0AAX4P389"/>
<feature type="domain" description="N-acetyltransferase" evidence="1">
    <location>
        <begin position="22"/>
        <end position="198"/>
    </location>
</feature>
<protein>
    <submittedName>
        <fullName evidence="2">N-acetyltransferase</fullName>
    </submittedName>
</protein>
<dbReference type="PANTHER" id="PTHR43138">
    <property type="entry name" value="ACETYLTRANSFERASE, GNAT FAMILY"/>
    <property type="match status" value="1"/>
</dbReference>
<name>A0AAX4P389_9CHLO</name>
<dbReference type="GO" id="GO:0005634">
    <property type="term" value="C:nucleus"/>
    <property type="evidence" value="ECO:0007669"/>
    <property type="project" value="TreeGrafter"/>
</dbReference>
<dbReference type="Proteomes" id="UP001472866">
    <property type="component" value="Chromosome 03"/>
</dbReference>
<gene>
    <name evidence="2" type="ORF">HKI87_03g19130</name>
</gene>
<dbReference type="Pfam" id="PF00583">
    <property type="entry name" value="Acetyltransf_1"/>
    <property type="match status" value="1"/>
</dbReference>
<sequence>MAYHIESASRGTRAEAHLPRRTTLRNGQVALLDLLREPYDDEDVKTLHATFSQVVDEQLGYPQVGPVTLDAFKAYYFSHDVFVLRSQDALGDIFGAFYIKPNFPGRCSHICNHGFMVPPPHRNKGVGTVLAKNALWLSKLMGYEYVYYNLVFTDNKHAIHAYKKLGFEQTGFVPRAGRVTRAGVTTYQDAVQLHFDLRSVEIEPENSPEGR</sequence>
<accession>A0AAX4P389</accession>
<dbReference type="EMBL" id="CP151503">
    <property type="protein sequence ID" value="WZN60384.1"/>
    <property type="molecule type" value="Genomic_DNA"/>
</dbReference>
<dbReference type="InterPro" id="IPR052742">
    <property type="entry name" value="Mito_N-acetyltransferase"/>
</dbReference>
<evidence type="ECO:0000313" key="2">
    <source>
        <dbReference type="EMBL" id="WZN60384.1"/>
    </source>
</evidence>
<dbReference type="PANTHER" id="PTHR43138:SF1">
    <property type="entry name" value="N-ACETYLTRANSFERASE ACA1"/>
    <property type="match status" value="1"/>
</dbReference>
<dbReference type="GO" id="GO:0016747">
    <property type="term" value="F:acyltransferase activity, transferring groups other than amino-acyl groups"/>
    <property type="evidence" value="ECO:0007669"/>
    <property type="project" value="InterPro"/>
</dbReference>
<dbReference type="InterPro" id="IPR000182">
    <property type="entry name" value="GNAT_dom"/>
</dbReference>
<reference evidence="2 3" key="1">
    <citation type="submission" date="2024-03" db="EMBL/GenBank/DDBJ databases">
        <title>Complete genome sequence of the green alga Chloropicon roscoffensis RCC1871.</title>
        <authorList>
            <person name="Lemieux C."/>
            <person name="Pombert J.-F."/>
            <person name="Otis C."/>
            <person name="Turmel M."/>
        </authorList>
    </citation>
    <scope>NUCLEOTIDE SEQUENCE [LARGE SCALE GENOMIC DNA]</scope>
    <source>
        <strain evidence="2 3">RCC1871</strain>
    </source>
</reference>
<keyword evidence="3" id="KW-1185">Reference proteome</keyword>
<dbReference type="Gene3D" id="3.40.630.30">
    <property type="match status" value="1"/>
</dbReference>
<dbReference type="PROSITE" id="PS51186">
    <property type="entry name" value="GNAT"/>
    <property type="match status" value="1"/>
</dbReference>
<evidence type="ECO:0000313" key="3">
    <source>
        <dbReference type="Proteomes" id="UP001472866"/>
    </source>
</evidence>
<organism evidence="2 3">
    <name type="scientific">Chloropicon roscoffensis</name>
    <dbReference type="NCBI Taxonomy" id="1461544"/>
    <lineage>
        <taxon>Eukaryota</taxon>
        <taxon>Viridiplantae</taxon>
        <taxon>Chlorophyta</taxon>
        <taxon>Chloropicophyceae</taxon>
        <taxon>Chloropicales</taxon>
        <taxon>Chloropicaceae</taxon>
        <taxon>Chloropicon</taxon>
    </lineage>
</organism>
<dbReference type="InterPro" id="IPR016181">
    <property type="entry name" value="Acyl_CoA_acyltransferase"/>
</dbReference>
<evidence type="ECO:0000259" key="1">
    <source>
        <dbReference type="PROSITE" id="PS51186"/>
    </source>
</evidence>